<dbReference type="EMBL" id="DSKI01000441">
    <property type="protein sequence ID" value="HEB43725.1"/>
    <property type="molecule type" value="Genomic_DNA"/>
</dbReference>
<dbReference type="InterPro" id="IPR050109">
    <property type="entry name" value="HTH-type_TetR-like_transc_reg"/>
</dbReference>
<dbReference type="GO" id="GO:0000976">
    <property type="term" value="F:transcription cis-regulatory region binding"/>
    <property type="evidence" value="ECO:0007669"/>
    <property type="project" value="TreeGrafter"/>
</dbReference>
<sequence>MGLGLSSERIEGGVKQVKNVTERKRGRPRRGAEQNAEGLLDAAMETFAANGFEQTSLRAIATTAGVDVALISYRYGSKMGLWQAIVTEVARETVELLESAIDRARERPQAERVDFISSEVVDVIWRRTHFSRILFSEIIHSRDEERKDFIEEALAKPFLEVLYPFVQSSLDASGQQRPFDTKLGMMASIALAGLLSSTREFTGRFVEVARQDDILQNQVKQLIKSMWTAPADTAVPTPRAAGSKRS</sequence>
<dbReference type="InterPro" id="IPR009057">
    <property type="entry name" value="Homeodomain-like_sf"/>
</dbReference>
<dbReference type="PROSITE" id="PS50977">
    <property type="entry name" value="HTH_TETR_2"/>
    <property type="match status" value="1"/>
</dbReference>
<feature type="domain" description="HTH tetR-type" evidence="5">
    <location>
        <begin position="33"/>
        <end position="93"/>
    </location>
</feature>
<evidence type="ECO:0000313" key="6">
    <source>
        <dbReference type="EMBL" id="HEB43725.1"/>
    </source>
</evidence>
<dbReference type="Pfam" id="PF00440">
    <property type="entry name" value="TetR_N"/>
    <property type="match status" value="1"/>
</dbReference>
<feature type="DNA-binding region" description="H-T-H motif" evidence="4">
    <location>
        <begin position="56"/>
        <end position="75"/>
    </location>
</feature>
<dbReference type="InterPro" id="IPR001647">
    <property type="entry name" value="HTH_TetR"/>
</dbReference>
<accession>A0A7C1T808</accession>
<gene>
    <name evidence="6" type="ORF">ENP70_08510</name>
</gene>
<dbReference type="SUPFAM" id="SSF46689">
    <property type="entry name" value="Homeodomain-like"/>
    <property type="match status" value="1"/>
</dbReference>
<evidence type="ECO:0000256" key="3">
    <source>
        <dbReference type="ARBA" id="ARBA00023163"/>
    </source>
</evidence>
<reference evidence="6" key="1">
    <citation type="journal article" date="2020" name="mSystems">
        <title>Genome- and Community-Level Interaction Insights into Carbon Utilization and Element Cycling Functions of Hydrothermarchaeota in Hydrothermal Sediment.</title>
        <authorList>
            <person name="Zhou Z."/>
            <person name="Liu Y."/>
            <person name="Xu W."/>
            <person name="Pan J."/>
            <person name="Luo Z.H."/>
            <person name="Li M."/>
        </authorList>
    </citation>
    <scope>NUCLEOTIDE SEQUENCE [LARGE SCALE GENOMIC DNA]</scope>
    <source>
        <strain evidence="6">SpSt-243</strain>
    </source>
</reference>
<dbReference type="Gene3D" id="1.10.357.10">
    <property type="entry name" value="Tetracycline Repressor, domain 2"/>
    <property type="match status" value="1"/>
</dbReference>
<dbReference type="PANTHER" id="PTHR30055:SF234">
    <property type="entry name" value="HTH-TYPE TRANSCRIPTIONAL REGULATOR BETI"/>
    <property type="match status" value="1"/>
</dbReference>
<dbReference type="GO" id="GO:0003700">
    <property type="term" value="F:DNA-binding transcription factor activity"/>
    <property type="evidence" value="ECO:0007669"/>
    <property type="project" value="TreeGrafter"/>
</dbReference>
<protein>
    <submittedName>
        <fullName evidence="6">TetR/AcrR family transcriptional regulator</fullName>
    </submittedName>
</protein>
<proteinExistence type="predicted"/>
<dbReference type="AlphaFoldDB" id="A0A7C1T808"/>
<evidence type="ECO:0000256" key="1">
    <source>
        <dbReference type="ARBA" id="ARBA00023015"/>
    </source>
</evidence>
<comment type="caution">
    <text evidence="6">The sequence shown here is derived from an EMBL/GenBank/DDBJ whole genome shotgun (WGS) entry which is preliminary data.</text>
</comment>
<keyword evidence="3" id="KW-0804">Transcription</keyword>
<organism evidence="6">
    <name type="scientific">Agrobacterium albertimagni</name>
    <dbReference type="NCBI Taxonomy" id="147266"/>
    <lineage>
        <taxon>Bacteria</taxon>
        <taxon>Pseudomonadati</taxon>
        <taxon>Pseudomonadota</taxon>
        <taxon>Alphaproteobacteria</taxon>
        <taxon>Hyphomicrobiales</taxon>
        <taxon>Rhizobiaceae</taxon>
        <taxon>Rhizobium/Agrobacterium group</taxon>
        <taxon>Agrobacterium</taxon>
    </lineage>
</organism>
<evidence type="ECO:0000259" key="5">
    <source>
        <dbReference type="PROSITE" id="PS50977"/>
    </source>
</evidence>
<keyword evidence="2 4" id="KW-0238">DNA-binding</keyword>
<keyword evidence="1" id="KW-0805">Transcription regulation</keyword>
<dbReference type="PANTHER" id="PTHR30055">
    <property type="entry name" value="HTH-TYPE TRANSCRIPTIONAL REGULATOR RUTR"/>
    <property type="match status" value="1"/>
</dbReference>
<name>A0A7C1T808_9HYPH</name>
<evidence type="ECO:0000256" key="2">
    <source>
        <dbReference type="ARBA" id="ARBA00023125"/>
    </source>
</evidence>
<evidence type="ECO:0000256" key="4">
    <source>
        <dbReference type="PROSITE-ProRule" id="PRU00335"/>
    </source>
</evidence>